<sequence>MMRRMVLSAALAAVVAAPVHAESPDCSLTIKSAFRMDLGDDGLVRVPVLVDRRPFKMIIDTGAYATIVSGYTADALKSKIQPTLDLVLIGWGGWMTSFFIEAKQFSIGRMGRDRTNLMVAYSLPETIDGVIGADYLYYFDLDFDFAKAQLNLISPDRCEGKAVYWTQGAYGKVPFKYQHHDINLRIMLDGKPVNAVLDTGSNVTVMSLEEANGLFGGSKPVEGWSKDKFKTMSFGAVTVNNPQIKLVSDKHSKSMGGAGPQMILGMDIMRRLHLYISYKEETLYVTPATQY</sequence>
<organism evidence="4 5">
    <name type="scientific">Rhizomicrobium electricum</name>
    <dbReference type="NCBI Taxonomy" id="480070"/>
    <lineage>
        <taxon>Bacteria</taxon>
        <taxon>Pseudomonadati</taxon>
        <taxon>Pseudomonadota</taxon>
        <taxon>Alphaproteobacteria</taxon>
        <taxon>Micropepsales</taxon>
        <taxon>Micropepsaceae</taxon>
        <taxon>Rhizomicrobium</taxon>
    </lineage>
</organism>
<dbReference type="EMBL" id="BAAADD010000004">
    <property type="protein sequence ID" value="GAA0570315.1"/>
    <property type="molecule type" value="Genomic_DNA"/>
</dbReference>
<dbReference type="InterPro" id="IPR001995">
    <property type="entry name" value="Peptidase_A2_cat"/>
</dbReference>
<dbReference type="InterPro" id="IPR001969">
    <property type="entry name" value="Aspartic_peptidase_AS"/>
</dbReference>
<protein>
    <recommendedName>
        <fullName evidence="3">Peptidase A2 domain-containing protein</fullName>
    </recommendedName>
</protein>
<proteinExistence type="predicted"/>
<dbReference type="RefSeq" id="WP_166929395.1">
    <property type="nucleotide sequence ID" value="NZ_BAAADD010000004.1"/>
</dbReference>
<evidence type="ECO:0000256" key="2">
    <source>
        <dbReference type="SAM" id="SignalP"/>
    </source>
</evidence>
<evidence type="ECO:0000259" key="3">
    <source>
        <dbReference type="PROSITE" id="PS50175"/>
    </source>
</evidence>
<feature type="chain" id="PRO_5045234803" description="Peptidase A2 domain-containing protein" evidence="2">
    <location>
        <begin position="22"/>
        <end position="291"/>
    </location>
</feature>
<comment type="caution">
    <text evidence="4">The sequence shown here is derived from an EMBL/GenBank/DDBJ whole genome shotgun (WGS) entry which is preliminary data.</text>
</comment>
<evidence type="ECO:0000256" key="1">
    <source>
        <dbReference type="ARBA" id="ARBA00022801"/>
    </source>
</evidence>
<dbReference type="InterPro" id="IPR021109">
    <property type="entry name" value="Peptidase_aspartic_dom_sf"/>
</dbReference>
<evidence type="ECO:0000313" key="4">
    <source>
        <dbReference type="EMBL" id="GAA0570315.1"/>
    </source>
</evidence>
<dbReference type="PROSITE" id="PS00141">
    <property type="entry name" value="ASP_PROTEASE"/>
    <property type="match status" value="1"/>
</dbReference>
<dbReference type="SUPFAM" id="SSF50630">
    <property type="entry name" value="Acid proteases"/>
    <property type="match status" value="2"/>
</dbReference>
<keyword evidence="1" id="KW-0378">Hydrolase</keyword>
<name>A0ABN1ENE0_9PROT</name>
<accession>A0ABN1ENE0</accession>
<feature type="domain" description="Peptidase A2" evidence="3">
    <location>
        <begin position="55"/>
        <end position="93"/>
    </location>
</feature>
<dbReference type="Pfam" id="PF13650">
    <property type="entry name" value="Asp_protease_2"/>
    <property type="match status" value="1"/>
</dbReference>
<feature type="signal peptide" evidence="2">
    <location>
        <begin position="1"/>
        <end position="21"/>
    </location>
</feature>
<keyword evidence="2" id="KW-0732">Signal</keyword>
<keyword evidence="5" id="KW-1185">Reference proteome</keyword>
<dbReference type="Gene3D" id="2.40.70.10">
    <property type="entry name" value="Acid Proteases"/>
    <property type="match status" value="2"/>
</dbReference>
<reference evidence="4 5" key="1">
    <citation type="journal article" date="2019" name="Int. J. Syst. Evol. Microbiol.">
        <title>The Global Catalogue of Microorganisms (GCM) 10K type strain sequencing project: providing services to taxonomists for standard genome sequencing and annotation.</title>
        <authorList>
            <consortium name="The Broad Institute Genomics Platform"/>
            <consortium name="The Broad Institute Genome Sequencing Center for Infectious Disease"/>
            <person name="Wu L."/>
            <person name="Ma J."/>
        </authorList>
    </citation>
    <scope>NUCLEOTIDE SEQUENCE [LARGE SCALE GENOMIC DNA]</scope>
    <source>
        <strain evidence="4 5">JCM 15089</strain>
    </source>
</reference>
<gene>
    <name evidence="4" type="ORF">GCM10008942_18910</name>
</gene>
<dbReference type="PROSITE" id="PS50175">
    <property type="entry name" value="ASP_PROT_RETROV"/>
    <property type="match status" value="1"/>
</dbReference>
<evidence type="ECO:0000313" key="5">
    <source>
        <dbReference type="Proteomes" id="UP001499951"/>
    </source>
</evidence>
<dbReference type="Proteomes" id="UP001499951">
    <property type="component" value="Unassembled WGS sequence"/>
</dbReference>